<evidence type="ECO:0000259" key="4">
    <source>
        <dbReference type="PROSITE" id="PS50902"/>
    </source>
</evidence>
<dbReference type="PRINTS" id="PR00369">
    <property type="entry name" value="FLAVODOXIN"/>
</dbReference>
<accession>A0ABQ3BKF3</accession>
<dbReference type="SUPFAM" id="SSF63380">
    <property type="entry name" value="Riboflavin synthase domain-like"/>
    <property type="match status" value="1"/>
</dbReference>
<dbReference type="RefSeq" id="WP_027884798.1">
    <property type="nucleotide sequence ID" value="NZ_BMWY01000001.1"/>
</dbReference>
<evidence type="ECO:0000259" key="5">
    <source>
        <dbReference type="PROSITE" id="PS51384"/>
    </source>
</evidence>
<dbReference type="InterPro" id="IPR001433">
    <property type="entry name" value="OxRdtase_FAD/NAD-bd"/>
</dbReference>
<dbReference type="Gene3D" id="3.40.50.80">
    <property type="entry name" value="Nucleotide-binding domain of ferredoxin-NADP reductase (FNR) module"/>
    <property type="match status" value="1"/>
</dbReference>
<evidence type="ECO:0000313" key="7">
    <source>
        <dbReference type="Proteomes" id="UP000615593"/>
    </source>
</evidence>
<sequence length="731" mass="83115">MIISVWRYSHLALAVSSFLFVLTASLTGIVLAFEPIQQEIETQTFPVEETSTATLISNLKENYLEVFGVKVDAYQRVSVSVLTEDGEMAEFYVNPQTGEKVGELAQESSVFQFARSLHRSLFLKTTGRFFVGLTSFLLFLISASGLILLFKRQQGFRKLFSKIIKENFFQYGHVYLGRLFLVPIIIISISGVYLSLFQFNVLKHPVFNAEFDTEKISATPQLEIAEIPIFKNTPVAEVKSIEFPFSTEVNDYYVLQLQEGSFAVNQFTGEILDESLLPASEKLFNYSYNLHTGEGNLIWSFVLLLSCVSLLFFIYSGFKITFKRKAAKIKNKFKLKDCSHLILVGSETGSTLQFAVWFQQELQQKGIKAFVAQMNEFEVHQNLQQLIVFTATYGVGEPPTNATKFEAKLKETHFKNPIQYSVVGFGSFAYPDFCKFAYTTEQLLDEKQNANCFLSLHTINNKSTESFNRWLAQWGRLSEINLPKFEGEIETEKRKKVAYQVVRKTALISNHQSFLVELKPVKKQKLKSGDLLAVSPGKEHHDRLYSLGITSENTILLSVKLHENGICSNYLHDLNEGEILQASRLKNKAFYFPKRAKKVMMIATGTGIAPFLGMLAHNTKKTPVQLYWGARDRQAFASYEQIITSALKENRLQDFIPVYSREDQQRYVQDQLAENASEIAETLKTGGVIMICGSVFMQQAVLALLTEICNDYQLKNLSDYQNRGQLLMDCY</sequence>
<evidence type="ECO:0000256" key="2">
    <source>
        <dbReference type="ARBA" id="ARBA00023797"/>
    </source>
</evidence>
<dbReference type="InterPro" id="IPR017927">
    <property type="entry name" value="FAD-bd_FR_type"/>
</dbReference>
<dbReference type="Gene3D" id="3.40.50.360">
    <property type="match status" value="1"/>
</dbReference>
<dbReference type="SUPFAM" id="SSF52218">
    <property type="entry name" value="Flavoproteins"/>
    <property type="match status" value="1"/>
</dbReference>
<keyword evidence="3" id="KW-0472">Membrane</keyword>
<dbReference type="PRINTS" id="PR00371">
    <property type="entry name" value="FPNCR"/>
</dbReference>
<dbReference type="EMBL" id="BMWY01000001">
    <property type="protein sequence ID" value="GGZ43989.1"/>
    <property type="molecule type" value="Genomic_DNA"/>
</dbReference>
<dbReference type="GeneID" id="94367761"/>
<dbReference type="Gene3D" id="2.40.30.10">
    <property type="entry name" value="Translation factors"/>
    <property type="match status" value="1"/>
</dbReference>
<dbReference type="Pfam" id="PF00175">
    <property type="entry name" value="NAD_binding_1"/>
    <property type="match status" value="1"/>
</dbReference>
<keyword evidence="1" id="KW-0285">Flavoprotein</keyword>
<dbReference type="PANTHER" id="PTHR19384:SF17">
    <property type="entry name" value="NADPH--CYTOCHROME P450 REDUCTASE"/>
    <property type="match status" value="1"/>
</dbReference>
<comment type="caution">
    <text evidence="6">The sequence shown here is derived from an EMBL/GenBank/DDBJ whole genome shotgun (WGS) entry which is preliminary data.</text>
</comment>
<dbReference type="InterPro" id="IPR017938">
    <property type="entry name" value="Riboflavin_synthase-like_b-brl"/>
</dbReference>
<dbReference type="Pfam" id="PF00258">
    <property type="entry name" value="Flavodoxin_1"/>
    <property type="match status" value="1"/>
</dbReference>
<dbReference type="InterPro" id="IPR008254">
    <property type="entry name" value="Flavodoxin/NO_synth"/>
</dbReference>
<keyword evidence="3" id="KW-0812">Transmembrane</keyword>
<keyword evidence="3" id="KW-1133">Transmembrane helix</keyword>
<evidence type="ECO:0000256" key="1">
    <source>
        <dbReference type="ARBA" id="ARBA00022630"/>
    </source>
</evidence>
<feature type="transmembrane region" description="Helical" evidence="3">
    <location>
        <begin position="297"/>
        <end position="318"/>
    </location>
</feature>
<evidence type="ECO:0000256" key="3">
    <source>
        <dbReference type="SAM" id="Phobius"/>
    </source>
</evidence>
<evidence type="ECO:0000313" key="6">
    <source>
        <dbReference type="EMBL" id="GGZ43989.1"/>
    </source>
</evidence>
<dbReference type="Pfam" id="PF03929">
    <property type="entry name" value="PepSY_TM"/>
    <property type="match status" value="1"/>
</dbReference>
<dbReference type="InterPro" id="IPR005625">
    <property type="entry name" value="PepSY-ass_TM"/>
</dbReference>
<gene>
    <name evidence="6" type="ORF">GCM10008088_01200</name>
</gene>
<proteinExistence type="predicted"/>
<dbReference type="EC" id="1.6.2.4" evidence="2"/>
<feature type="domain" description="Flavodoxin-like" evidence="4">
    <location>
        <begin position="340"/>
        <end position="475"/>
    </location>
</feature>
<reference evidence="7" key="1">
    <citation type="journal article" date="2019" name="Int. J. Syst. Evol. Microbiol.">
        <title>The Global Catalogue of Microorganisms (GCM) 10K type strain sequencing project: providing services to taxonomists for standard genome sequencing and annotation.</title>
        <authorList>
            <consortium name="The Broad Institute Genomics Platform"/>
            <consortium name="The Broad Institute Genome Sequencing Center for Infectious Disease"/>
            <person name="Wu L."/>
            <person name="Ma J."/>
        </authorList>
    </citation>
    <scope>NUCLEOTIDE SEQUENCE [LARGE SCALE GENOMIC DNA]</scope>
    <source>
        <strain evidence="7">KCTC 12708</strain>
    </source>
</reference>
<dbReference type="InterPro" id="IPR029039">
    <property type="entry name" value="Flavoprotein-like_sf"/>
</dbReference>
<protein>
    <recommendedName>
        <fullName evidence="2">NADPH--hemoprotein reductase</fullName>
        <ecNumber evidence="2">1.6.2.4</ecNumber>
    </recommendedName>
</protein>
<dbReference type="InterPro" id="IPR039261">
    <property type="entry name" value="FNR_nucleotide-bd"/>
</dbReference>
<feature type="transmembrane region" description="Helical" evidence="3">
    <location>
        <begin position="171"/>
        <end position="196"/>
    </location>
</feature>
<feature type="transmembrane region" description="Helical" evidence="3">
    <location>
        <begin position="129"/>
        <end position="150"/>
    </location>
</feature>
<dbReference type="InterPro" id="IPR001709">
    <property type="entry name" value="Flavoprot_Pyr_Nucl_cyt_Rdtase"/>
</dbReference>
<feature type="domain" description="FAD-binding FR-type" evidence="5">
    <location>
        <begin position="494"/>
        <end position="593"/>
    </location>
</feature>
<organism evidence="6 7">
    <name type="scientific">Mesonia mobilis</name>
    <dbReference type="NCBI Taxonomy" id="369791"/>
    <lineage>
        <taxon>Bacteria</taxon>
        <taxon>Pseudomonadati</taxon>
        <taxon>Bacteroidota</taxon>
        <taxon>Flavobacteriia</taxon>
        <taxon>Flavobacteriales</taxon>
        <taxon>Flavobacteriaceae</taxon>
        <taxon>Mesonia</taxon>
    </lineage>
</organism>
<dbReference type="PROSITE" id="PS51384">
    <property type="entry name" value="FAD_FR"/>
    <property type="match status" value="1"/>
</dbReference>
<name>A0ABQ3BKF3_9FLAO</name>
<dbReference type="PROSITE" id="PS50902">
    <property type="entry name" value="FLAVODOXIN_LIKE"/>
    <property type="match status" value="1"/>
</dbReference>
<dbReference type="PANTHER" id="PTHR19384">
    <property type="entry name" value="NITRIC OXIDE SYNTHASE-RELATED"/>
    <property type="match status" value="1"/>
</dbReference>
<keyword evidence="7" id="KW-1185">Reference proteome</keyword>
<dbReference type="Proteomes" id="UP000615593">
    <property type="component" value="Unassembled WGS sequence"/>
</dbReference>
<dbReference type="SUPFAM" id="SSF52343">
    <property type="entry name" value="Ferredoxin reductase-like, C-terminal NADP-linked domain"/>
    <property type="match status" value="1"/>
</dbReference>
<dbReference type="InterPro" id="IPR001094">
    <property type="entry name" value="Flavdoxin-like"/>
</dbReference>